<dbReference type="Proteomes" id="UP001107558">
    <property type="component" value="Chromosome 2"/>
</dbReference>
<organism evidence="3 4">
    <name type="scientific">Polypedilum vanderplanki</name>
    <name type="common">Sleeping chironomid midge</name>
    <dbReference type="NCBI Taxonomy" id="319348"/>
    <lineage>
        <taxon>Eukaryota</taxon>
        <taxon>Metazoa</taxon>
        <taxon>Ecdysozoa</taxon>
        <taxon>Arthropoda</taxon>
        <taxon>Hexapoda</taxon>
        <taxon>Insecta</taxon>
        <taxon>Pterygota</taxon>
        <taxon>Neoptera</taxon>
        <taxon>Endopterygota</taxon>
        <taxon>Diptera</taxon>
        <taxon>Nematocera</taxon>
        <taxon>Chironomoidea</taxon>
        <taxon>Chironomidae</taxon>
        <taxon>Chironominae</taxon>
        <taxon>Polypedilum</taxon>
        <taxon>Polypedilum</taxon>
    </lineage>
</organism>
<dbReference type="OrthoDB" id="10262769at2759"/>
<sequence length="472" mass="53307">MDRSLNTSFDAGSDAKRRSSNRSIKRKRFDDEIVEYSLGLPQGRVRTQSQTFQSSVSFDQASSTTASIVNTTTTHNPVQLPQTPISAPPVLLNTQPGTPNLFSSHLNAAMLPDRKKNTNIKGLKKSKKRLGGTSTKDLGRFKATDDLALIIGIQQTNDIKTVHRGTKFSCKFTSQELSNRWHSLMYDEAINRIAINAIRNLHPEMIIAIQQKALFSKAEEDILANIKSTENPTEEFFSELLTKNSTIFYHARTPKILKNHWELMRQYTLLNDQNIPSSASVEGMQSFSDFEETLNDNEILAETRDEHLELELALADRKNKKEIRTLENELQRLSVLLEPQIGNVLSPEFDQQTLAILRGRSVRYLMRSREITVGRNAKDFTVDVNLSLEGTAYKVSRKQGTIKMRNNGDFFIANEGKRPIFVDGVPVLTGNKMKLHNNNVIEIAGLRFTFLINQEIVQKIRLESASLSTPLS</sequence>
<dbReference type="InterPro" id="IPR037912">
    <property type="entry name" value="MCRS1"/>
</dbReference>
<dbReference type="GO" id="GO:0002151">
    <property type="term" value="F:G-quadruplex RNA binding"/>
    <property type="evidence" value="ECO:0007669"/>
    <property type="project" value="InterPro"/>
</dbReference>
<gene>
    <name evidence="3" type="ORF">PVAND_007914</name>
</gene>
<dbReference type="PANTHER" id="PTHR13233:SF0">
    <property type="entry name" value="MICROSPHERULE PROTEIN 1"/>
    <property type="match status" value="1"/>
</dbReference>
<dbReference type="InterPro" id="IPR008984">
    <property type="entry name" value="SMAD_FHA_dom_sf"/>
</dbReference>
<evidence type="ECO:0000256" key="1">
    <source>
        <dbReference type="SAM" id="MobiDB-lite"/>
    </source>
</evidence>
<proteinExistence type="predicted"/>
<dbReference type="GO" id="GO:0031011">
    <property type="term" value="C:Ino80 complex"/>
    <property type="evidence" value="ECO:0007669"/>
    <property type="project" value="InterPro"/>
</dbReference>
<evidence type="ECO:0000313" key="3">
    <source>
        <dbReference type="EMBL" id="KAG5678222.1"/>
    </source>
</evidence>
<reference evidence="3" key="1">
    <citation type="submission" date="2021-03" db="EMBL/GenBank/DDBJ databases">
        <title>Chromosome level genome of the anhydrobiotic midge Polypedilum vanderplanki.</title>
        <authorList>
            <person name="Yoshida Y."/>
            <person name="Kikawada T."/>
            <person name="Gusev O."/>
        </authorList>
    </citation>
    <scope>NUCLEOTIDE SEQUENCE</scope>
    <source>
        <strain evidence="3">NIAS01</strain>
        <tissue evidence="3">Whole body or cell culture</tissue>
    </source>
</reference>
<dbReference type="InterPro" id="IPR025999">
    <property type="entry name" value="MCRS_N"/>
</dbReference>
<dbReference type="PANTHER" id="PTHR13233">
    <property type="entry name" value="MICROSPHERULE PROTEIN 1"/>
    <property type="match status" value="1"/>
</dbReference>
<dbReference type="Pfam" id="PF13325">
    <property type="entry name" value="MCRS_N"/>
    <property type="match status" value="1"/>
</dbReference>
<dbReference type="CDD" id="cd22687">
    <property type="entry name" value="FHA_MCRS1"/>
    <property type="match status" value="1"/>
</dbReference>
<feature type="domain" description="FHA" evidence="2">
    <location>
        <begin position="371"/>
        <end position="427"/>
    </location>
</feature>
<feature type="region of interest" description="Disordered" evidence="1">
    <location>
        <begin position="1"/>
        <end position="23"/>
    </location>
</feature>
<dbReference type="AlphaFoldDB" id="A0A9J6C9A4"/>
<evidence type="ECO:0000313" key="4">
    <source>
        <dbReference type="Proteomes" id="UP001107558"/>
    </source>
</evidence>
<feature type="compositionally biased region" description="Polar residues" evidence="1">
    <location>
        <begin position="1"/>
        <end position="10"/>
    </location>
</feature>
<name>A0A9J6C9A4_POLVA</name>
<dbReference type="GO" id="GO:0044545">
    <property type="term" value="C:NSL complex"/>
    <property type="evidence" value="ECO:0007669"/>
    <property type="project" value="TreeGrafter"/>
</dbReference>
<protein>
    <recommendedName>
        <fullName evidence="2">FHA domain-containing protein</fullName>
    </recommendedName>
</protein>
<dbReference type="Gene3D" id="2.60.200.20">
    <property type="match status" value="1"/>
</dbReference>
<dbReference type="SMART" id="SM00240">
    <property type="entry name" value="FHA"/>
    <property type="match status" value="1"/>
</dbReference>
<keyword evidence="4" id="KW-1185">Reference proteome</keyword>
<dbReference type="GO" id="GO:0071339">
    <property type="term" value="C:MLL1 complex"/>
    <property type="evidence" value="ECO:0007669"/>
    <property type="project" value="InterPro"/>
</dbReference>
<comment type="caution">
    <text evidence="3">The sequence shown here is derived from an EMBL/GenBank/DDBJ whole genome shotgun (WGS) entry which is preliminary data.</text>
</comment>
<accession>A0A9J6C9A4</accession>
<dbReference type="GO" id="GO:0045944">
    <property type="term" value="P:positive regulation of transcription by RNA polymerase II"/>
    <property type="evidence" value="ECO:0007669"/>
    <property type="project" value="TreeGrafter"/>
</dbReference>
<dbReference type="InterPro" id="IPR000253">
    <property type="entry name" value="FHA_dom"/>
</dbReference>
<dbReference type="PROSITE" id="PS50006">
    <property type="entry name" value="FHA_DOMAIN"/>
    <property type="match status" value="1"/>
</dbReference>
<dbReference type="EMBL" id="JADBJN010000002">
    <property type="protein sequence ID" value="KAG5678222.1"/>
    <property type="molecule type" value="Genomic_DNA"/>
</dbReference>
<dbReference type="SUPFAM" id="SSF49879">
    <property type="entry name" value="SMAD/FHA domain"/>
    <property type="match status" value="1"/>
</dbReference>
<dbReference type="Pfam" id="PF00498">
    <property type="entry name" value="FHA"/>
    <property type="match status" value="1"/>
</dbReference>
<evidence type="ECO:0000259" key="2">
    <source>
        <dbReference type="PROSITE" id="PS50006"/>
    </source>
</evidence>